<feature type="domain" description="N-acetylmuramidase" evidence="1">
    <location>
        <begin position="19"/>
        <end position="182"/>
    </location>
</feature>
<dbReference type="Pfam" id="PF11860">
    <property type="entry name" value="Muramidase"/>
    <property type="match status" value="1"/>
</dbReference>
<gene>
    <name evidence="2" type="ORF">F8D52_22450</name>
</gene>
<protein>
    <submittedName>
        <fullName evidence="2">N-acetylmuramidase family protein</fullName>
    </submittedName>
</protein>
<dbReference type="RefSeq" id="WP_152291393.1">
    <property type="nucleotide sequence ID" value="NZ_VTPV01000022.1"/>
</dbReference>
<dbReference type="Proteomes" id="UP000326384">
    <property type="component" value="Unassembled WGS sequence"/>
</dbReference>
<comment type="caution">
    <text evidence="2">The sequence shown here is derived from an EMBL/GenBank/DDBJ whole genome shotgun (WGS) entry which is preliminary data.</text>
</comment>
<sequence length="184" mass="21235">MKTLTEQDYINAAKELSCEVAAIKAVSEVEAPKGGFQVDGRPTILFERHKFHEFTKGKYSKEFPDISNERAGGYTKNNEHTRLEKAAKLNRSAALKSASWGKFQIMGFNHSLVGFPVLQDFINAMYKSEGEQLKAFVKFIKANKLDDELRDKRWSDFARIYNGRNYHINEYDKKMEAAYKKYSK</sequence>
<organism evidence="2 3">
    <name type="scientific">Chryseobacterium viscerum</name>
    <dbReference type="NCBI Taxonomy" id="1037377"/>
    <lineage>
        <taxon>Bacteria</taxon>
        <taxon>Pseudomonadati</taxon>
        <taxon>Bacteroidota</taxon>
        <taxon>Flavobacteriia</taxon>
        <taxon>Flavobacteriales</taxon>
        <taxon>Weeksellaceae</taxon>
        <taxon>Chryseobacterium group</taxon>
        <taxon>Chryseobacterium</taxon>
    </lineage>
</organism>
<evidence type="ECO:0000313" key="2">
    <source>
        <dbReference type="EMBL" id="KAB1228439.1"/>
    </source>
</evidence>
<dbReference type="InterPro" id="IPR024408">
    <property type="entry name" value="Muramidase"/>
</dbReference>
<keyword evidence="3" id="KW-1185">Reference proteome</keyword>
<name>A0A5N4BJ21_9FLAO</name>
<evidence type="ECO:0000313" key="3">
    <source>
        <dbReference type="Proteomes" id="UP000326384"/>
    </source>
</evidence>
<proteinExistence type="predicted"/>
<accession>A0A5N4BJ21</accession>
<evidence type="ECO:0000259" key="1">
    <source>
        <dbReference type="Pfam" id="PF11860"/>
    </source>
</evidence>
<dbReference type="EMBL" id="VTPV01000022">
    <property type="protein sequence ID" value="KAB1228439.1"/>
    <property type="molecule type" value="Genomic_DNA"/>
</dbReference>
<reference evidence="2 3" key="1">
    <citation type="journal article" date="2019" name="Stand. Genomic Sci.">
        <title>Draft Whole-Genome Sequence of a Novel Chryseobacterium viscerum Strain Isolated from Fresh Water at Dripping Springs, New Mexico.</title>
        <authorList>
            <person name="Kyndt J.A."/>
            <person name="Moore T.C."/>
        </authorList>
    </citation>
    <scope>NUCLEOTIDE SEQUENCE [LARGE SCALE GENOMIC DNA]</scope>
    <source>
        <strain evidence="2 3">DPS</strain>
    </source>
</reference>